<protein>
    <submittedName>
        <fullName evidence="8">Protein fuzzy</fullName>
    </submittedName>
</protein>
<keyword evidence="3" id="KW-0963">Cytoplasm</keyword>
<dbReference type="InterPro" id="IPR043970">
    <property type="entry name" value="FUZ/MON1/HPS1_longin_3"/>
</dbReference>
<comment type="similarity">
    <text evidence="2">Belongs to the fuzzy family.</text>
</comment>
<feature type="domain" description="FUZ/MON1/HPS1 first Longin" evidence="5">
    <location>
        <begin position="11"/>
        <end position="128"/>
    </location>
</feature>
<reference evidence="8" key="1">
    <citation type="submission" date="2020-07" db="EMBL/GenBank/DDBJ databases">
        <title>The High-quality genome of the commercially important snow crab, Chionoecetes opilio.</title>
        <authorList>
            <person name="Jeong J.-H."/>
            <person name="Ryu S."/>
        </authorList>
    </citation>
    <scope>NUCLEOTIDE SEQUENCE</scope>
    <source>
        <strain evidence="8">MADBK_172401_WGS</strain>
        <tissue evidence="8">Digestive gland</tissue>
    </source>
</reference>
<evidence type="ECO:0000259" key="5">
    <source>
        <dbReference type="Pfam" id="PF19036"/>
    </source>
</evidence>
<dbReference type="PANTHER" id="PTHR13559">
    <property type="entry name" value="INTRACELLULAR TRAFFIC PROTEIN-RELATED"/>
    <property type="match status" value="1"/>
</dbReference>
<dbReference type="Pfam" id="PF19036">
    <property type="entry name" value="Fuz_longin_1"/>
    <property type="match status" value="1"/>
</dbReference>
<dbReference type="GO" id="GO:1905515">
    <property type="term" value="P:non-motile cilium assembly"/>
    <property type="evidence" value="ECO:0007669"/>
    <property type="project" value="TreeGrafter"/>
</dbReference>
<evidence type="ECO:0000256" key="2">
    <source>
        <dbReference type="ARBA" id="ARBA00008550"/>
    </source>
</evidence>
<proteinExistence type="inferred from homology"/>
<comment type="subcellular location">
    <subcellularLocation>
        <location evidence="1">Cytoplasm</location>
        <location evidence="1">Cytoskeleton</location>
    </subcellularLocation>
</comment>
<dbReference type="Pfam" id="PF19037">
    <property type="entry name" value="Fuz_longin_2"/>
    <property type="match status" value="1"/>
</dbReference>
<dbReference type="Proteomes" id="UP000770661">
    <property type="component" value="Unassembled WGS sequence"/>
</dbReference>
<evidence type="ECO:0000259" key="6">
    <source>
        <dbReference type="Pfam" id="PF19037"/>
    </source>
</evidence>
<dbReference type="InterPro" id="IPR043972">
    <property type="entry name" value="FUZ/MON1/HPS1_longin_1"/>
</dbReference>
<gene>
    <name evidence="8" type="primary">FUZ</name>
    <name evidence="8" type="ORF">GWK47_026977</name>
</gene>
<dbReference type="InterPro" id="IPR043971">
    <property type="entry name" value="FUZ/MON1/HPS1_longin_2"/>
</dbReference>
<evidence type="ECO:0000256" key="1">
    <source>
        <dbReference type="ARBA" id="ARBA00004245"/>
    </source>
</evidence>
<accession>A0A8J8WLT2</accession>
<evidence type="ECO:0000259" key="7">
    <source>
        <dbReference type="Pfam" id="PF19038"/>
    </source>
</evidence>
<dbReference type="OrthoDB" id="74835at2759"/>
<feature type="domain" description="FUZ/MON1/HPS1 third Longin" evidence="7">
    <location>
        <begin position="300"/>
        <end position="388"/>
    </location>
</feature>
<dbReference type="GO" id="GO:0016192">
    <property type="term" value="P:vesicle-mediated transport"/>
    <property type="evidence" value="ECO:0007669"/>
    <property type="project" value="InterPro"/>
</dbReference>
<dbReference type="InterPro" id="IPR026069">
    <property type="entry name" value="Fuzzy"/>
</dbReference>
<comment type="caution">
    <text evidence="8">The sequence shown here is derived from an EMBL/GenBank/DDBJ whole genome shotgun (WGS) entry which is preliminary data.</text>
</comment>
<keyword evidence="9" id="KW-1185">Reference proteome</keyword>
<dbReference type="EMBL" id="JACEEZ010026042">
    <property type="protein sequence ID" value="KAG0695246.1"/>
    <property type="molecule type" value="Genomic_DNA"/>
</dbReference>
<evidence type="ECO:0000313" key="8">
    <source>
        <dbReference type="EMBL" id="KAG0695246.1"/>
    </source>
</evidence>
<feature type="domain" description="FUZ/MON1/HPS1 second Longin" evidence="6">
    <location>
        <begin position="175"/>
        <end position="263"/>
    </location>
</feature>
<evidence type="ECO:0000256" key="3">
    <source>
        <dbReference type="ARBA" id="ARBA00022490"/>
    </source>
</evidence>
<dbReference type="Pfam" id="PF19038">
    <property type="entry name" value="Fuz_longin_3"/>
    <property type="match status" value="1"/>
</dbReference>
<evidence type="ECO:0000313" key="9">
    <source>
        <dbReference type="Proteomes" id="UP000770661"/>
    </source>
</evidence>
<keyword evidence="4" id="KW-0206">Cytoskeleton</keyword>
<name>A0A8J8WLT2_CHIOP</name>
<dbReference type="AlphaFoldDB" id="A0A8J8WLT2"/>
<evidence type="ECO:0000256" key="4">
    <source>
        <dbReference type="ARBA" id="ARBA00023212"/>
    </source>
</evidence>
<sequence>MASCTLVGLAAASGVPLFVRHSGPGKAPAYALIGSLNGVHVFGESHGVTLCSTRTQNASLTWKTYHDSIRLVLIRGSEVDADSCDSRLLDLMFASLVLLQGLDNLTSGTNVERLKRDIRPSYLLLDELLSRAVGSSDKPGFSHLTGCAECILPPEQHMLQNELEKYAEGADSSCACVVMHGQVVSGTRSFWSLSNTELVLLPLLVATNAFTVARDVPIYLPDKSPNVPFRMLVVKLTGHVHVVTLCGPTPSLSEIIRLASSSWAPVYQVLESMTTLLPWNIAPGLLAQIDHSVIGEESRSPSLNTAKKAAALQAVYRSVVGPLLQPPAVPPDDFPSRLHPDHTPLESYVCTDNYKVYVMQSSSYHLLVLYPPALPIQIARKAFCSLAKLFPITWPHDLISRDNYFCYINKWHLNMSSLSVLHHNLGHHHDK</sequence>
<organism evidence="8 9">
    <name type="scientific">Chionoecetes opilio</name>
    <name type="common">Atlantic snow crab</name>
    <name type="synonym">Cancer opilio</name>
    <dbReference type="NCBI Taxonomy" id="41210"/>
    <lineage>
        <taxon>Eukaryota</taxon>
        <taxon>Metazoa</taxon>
        <taxon>Ecdysozoa</taxon>
        <taxon>Arthropoda</taxon>
        <taxon>Crustacea</taxon>
        <taxon>Multicrustacea</taxon>
        <taxon>Malacostraca</taxon>
        <taxon>Eumalacostraca</taxon>
        <taxon>Eucarida</taxon>
        <taxon>Decapoda</taxon>
        <taxon>Pleocyemata</taxon>
        <taxon>Brachyura</taxon>
        <taxon>Eubrachyura</taxon>
        <taxon>Majoidea</taxon>
        <taxon>Majidae</taxon>
        <taxon>Chionoecetes</taxon>
    </lineage>
</organism>
<dbReference type="PANTHER" id="PTHR13559:SF1">
    <property type="entry name" value="PROTEIN FUZZY HOMOLOG"/>
    <property type="match status" value="1"/>
</dbReference>